<dbReference type="PROSITE" id="PS00093">
    <property type="entry name" value="N4_MTASE"/>
    <property type="match status" value="1"/>
</dbReference>
<dbReference type="Gene3D" id="3.40.50.150">
    <property type="entry name" value="Vaccinia Virus protein VP39"/>
    <property type="match status" value="1"/>
</dbReference>
<evidence type="ECO:0000256" key="7">
    <source>
        <dbReference type="ARBA" id="ARBA00049120"/>
    </source>
</evidence>
<dbReference type="InterPro" id="IPR001091">
    <property type="entry name" value="RM_Methyltransferase"/>
</dbReference>
<organism evidence="10 11">
    <name type="scientific">Candidatus Anaerobiospirillum pullicola</name>
    <dbReference type="NCBI Taxonomy" id="2838451"/>
    <lineage>
        <taxon>Bacteria</taxon>
        <taxon>Pseudomonadati</taxon>
        <taxon>Pseudomonadota</taxon>
        <taxon>Gammaproteobacteria</taxon>
        <taxon>Aeromonadales</taxon>
        <taxon>Succinivibrionaceae</taxon>
        <taxon>Anaerobiospirillum</taxon>
    </lineage>
</organism>
<dbReference type="InterPro" id="IPR002941">
    <property type="entry name" value="DNA_methylase_N4/N6"/>
</dbReference>
<keyword evidence="6" id="KW-0238">DNA-binding</keyword>
<dbReference type="EC" id="2.1.1.-" evidence="8"/>
<evidence type="ECO:0000256" key="5">
    <source>
        <dbReference type="ARBA" id="ARBA00022747"/>
    </source>
</evidence>
<comment type="catalytic activity">
    <reaction evidence="7">
        <text>a 2'-deoxycytidine in DNA + S-adenosyl-L-methionine = an N(4)-methyl-2'-deoxycytidine in DNA + S-adenosyl-L-homocysteine + H(+)</text>
        <dbReference type="Rhea" id="RHEA:16857"/>
        <dbReference type="Rhea" id="RHEA-COMP:11369"/>
        <dbReference type="Rhea" id="RHEA-COMP:13674"/>
        <dbReference type="ChEBI" id="CHEBI:15378"/>
        <dbReference type="ChEBI" id="CHEBI:57856"/>
        <dbReference type="ChEBI" id="CHEBI:59789"/>
        <dbReference type="ChEBI" id="CHEBI:85452"/>
        <dbReference type="ChEBI" id="CHEBI:137933"/>
        <dbReference type="EC" id="2.1.1.113"/>
    </reaction>
</comment>
<dbReference type="Proteomes" id="UP000733611">
    <property type="component" value="Unassembled WGS sequence"/>
</dbReference>
<sequence length="351" mass="39208">MNSQNLETLQAYLTSHNTDPLLVQGDAQSVLSSLPDACIDSVITSPPYFQKREYVAGGIGLEDDFREYIDRIVSVCAEVYRVLKPTGSLWLNLGDSYQRKNLLMIPQRIAIKLTDDLGFTLRNHIIWNKLKGAPDNAPDKLRTLWEPIFFFTKEPRGYYYDAEVARHKPRVAQSVKHGAVVSATGVTGVRYKRKIELSTELSSEEKEHALKALEEMLRLVECGEVPDFRMVIRGATRATHGNDERLSGRAKELAEKGFYFLKYSKQGAKIADVWDILPEDTQGRRLHYAPYPEDLVKIPVALTCPPQGIVLDPFVGTGTTCKVAHALGRKSIGVDLAAEYLRIAAGRCAGE</sequence>
<reference evidence="10" key="2">
    <citation type="submission" date="2021-04" db="EMBL/GenBank/DDBJ databases">
        <authorList>
            <person name="Gilroy R."/>
        </authorList>
    </citation>
    <scope>NUCLEOTIDE SEQUENCE</scope>
    <source>
        <strain evidence="10">378</strain>
    </source>
</reference>
<keyword evidence="2" id="KW-0489">Methyltransferase</keyword>
<dbReference type="GO" id="GO:0008170">
    <property type="term" value="F:N-methyltransferase activity"/>
    <property type="evidence" value="ECO:0007669"/>
    <property type="project" value="InterPro"/>
</dbReference>
<dbReference type="GO" id="GO:0009307">
    <property type="term" value="P:DNA restriction-modification system"/>
    <property type="evidence" value="ECO:0007669"/>
    <property type="project" value="UniProtKB-KW"/>
</dbReference>
<evidence type="ECO:0000256" key="6">
    <source>
        <dbReference type="ARBA" id="ARBA00023125"/>
    </source>
</evidence>
<comment type="caution">
    <text evidence="10">The sequence shown here is derived from an EMBL/GenBank/DDBJ whole genome shotgun (WGS) entry which is preliminary data.</text>
</comment>
<dbReference type="InterPro" id="IPR017985">
    <property type="entry name" value="MeTrfase_CN4_CS"/>
</dbReference>
<dbReference type="GO" id="GO:0003677">
    <property type="term" value="F:DNA binding"/>
    <property type="evidence" value="ECO:0007669"/>
    <property type="project" value="UniProtKB-KW"/>
</dbReference>
<keyword evidence="5" id="KW-0680">Restriction system</keyword>
<evidence type="ECO:0000256" key="3">
    <source>
        <dbReference type="ARBA" id="ARBA00022679"/>
    </source>
</evidence>
<comment type="similarity">
    <text evidence="1">Belongs to the N(4)/N(6)-methyltransferase family. N(4) subfamily.</text>
</comment>
<evidence type="ECO:0000256" key="2">
    <source>
        <dbReference type="ARBA" id="ARBA00022603"/>
    </source>
</evidence>
<dbReference type="PRINTS" id="PR00508">
    <property type="entry name" value="S21N4MTFRASE"/>
</dbReference>
<protein>
    <recommendedName>
        <fullName evidence="8">Methyltransferase</fullName>
        <ecNumber evidence="8">2.1.1.-</ecNumber>
    </recommendedName>
</protein>
<evidence type="ECO:0000256" key="1">
    <source>
        <dbReference type="ARBA" id="ARBA00010203"/>
    </source>
</evidence>
<proteinExistence type="inferred from homology"/>
<dbReference type="AlphaFoldDB" id="A0A948TF95"/>
<evidence type="ECO:0000259" key="9">
    <source>
        <dbReference type="Pfam" id="PF01555"/>
    </source>
</evidence>
<evidence type="ECO:0000256" key="4">
    <source>
        <dbReference type="ARBA" id="ARBA00022691"/>
    </source>
</evidence>
<gene>
    <name evidence="10" type="ORF">H9847_01605</name>
</gene>
<accession>A0A948TF95</accession>
<reference evidence="10" key="1">
    <citation type="journal article" date="2021" name="PeerJ">
        <title>Extensive microbial diversity within the chicken gut microbiome revealed by metagenomics and culture.</title>
        <authorList>
            <person name="Gilroy R."/>
            <person name="Ravi A."/>
            <person name="Getino M."/>
            <person name="Pursley I."/>
            <person name="Horton D.L."/>
            <person name="Alikhan N.F."/>
            <person name="Baker D."/>
            <person name="Gharbi K."/>
            <person name="Hall N."/>
            <person name="Watson M."/>
            <person name="Adriaenssens E.M."/>
            <person name="Foster-Nyarko E."/>
            <person name="Jarju S."/>
            <person name="Secka A."/>
            <person name="Antonio M."/>
            <person name="Oren A."/>
            <person name="Chaudhuri R.R."/>
            <person name="La Ragione R."/>
            <person name="Hildebrand F."/>
            <person name="Pallen M.J."/>
        </authorList>
    </citation>
    <scope>NUCLEOTIDE SEQUENCE</scope>
    <source>
        <strain evidence="10">378</strain>
    </source>
</reference>
<dbReference type="SUPFAM" id="SSF53335">
    <property type="entry name" value="S-adenosyl-L-methionine-dependent methyltransferases"/>
    <property type="match status" value="1"/>
</dbReference>
<name>A0A948TF95_9GAMM</name>
<evidence type="ECO:0000313" key="10">
    <source>
        <dbReference type="EMBL" id="MBU3843558.1"/>
    </source>
</evidence>
<keyword evidence="3" id="KW-0808">Transferase</keyword>
<dbReference type="Pfam" id="PF01555">
    <property type="entry name" value="N6_N4_Mtase"/>
    <property type="match status" value="1"/>
</dbReference>
<dbReference type="GO" id="GO:0032259">
    <property type="term" value="P:methylation"/>
    <property type="evidence" value="ECO:0007669"/>
    <property type="project" value="UniProtKB-KW"/>
</dbReference>
<dbReference type="EMBL" id="JAHLFE010000030">
    <property type="protein sequence ID" value="MBU3843558.1"/>
    <property type="molecule type" value="Genomic_DNA"/>
</dbReference>
<feature type="domain" description="DNA methylase N-4/N-6" evidence="9">
    <location>
        <begin position="39"/>
        <end position="344"/>
    </location>
</feature>
<keyword evidence="4" id="KW-0949">S-adenosyl-L-methionine</keyword>
<evidence type="ECO:0000256" key="8">
    <source>
        <dbReference type="RuleBase" id="RU362026"/>
    </source>
</evidence>
<dbReference type="GO" id="GO:0015667">
    <property type="term" value="F:site-specific DNA-methyltransferase (cytosine-N4-specific) activity"/>
    <property type="evidence" value="ECO:0007669"/>
    <property type="project" value="UniProtKB-EC"/>
</dbReference>
<dbReference type="InterPro" id="IPR029063">
    <property type="entry name" value="SAM-dependent_MTases_sf"/>
</dbReference>
<evidence type="ECO:0000313" key="11">
    <source>
        <dbReference type="Proteomes" id="UP000733611"/>
    </source>
</evidence>